<evidence type="ECO:0000313" key="11">
    <source>
        <dbReference type="EMBL" id="PZQ49940.1"/>
    </source>
</evidence>
<dbReference type="AlphaFoldDB" id="A0A2W5QEU1"/>
<dbReference type="NCBIfam" id="TIGR00150">
    <property type="entry name" value="T6A_YjeE"/>
    <property type="match status" value="1"/>
</dbReference>
<dbReference type="InterPro" id="IPR027417">
    <property type="entry name" value="P-loop_NTPase"/>
</dbReference>
<evidence type="ECO:0000256" key="5">
    <source>
        <dbReference type="ARBA" id="ARBA00022694"/>
    </source>
</evidence>
<dbReference type="Proteomes" id="UP000249185">
    <property type="component" value="Unassembled WGS sequence"/>
</dbReference>
<evidence type="ECO:0000256" key="1">
    <source>
        <dbReference type="ARBA" id="ARBA00004496"/>
    </source>
</evidence>
<evidence type="ECO:0000313" key="12">
    <source>
        <dbReference type="Proteomes" id="UP000249185"/>
    </source>
</evidence>
<dbReference type="GO" id="GO:0002949">
    <property type="term" value="P:tRNA threonylcarbamoyladenosine modification"/>
    <property type="evidence" value="ECO:0007669"/>
    <property type="project" value="InterPro"/>
</dbReference>
<keyword evidence="6" id="KW-0479">Metal-binding</keyword>
<dbReference type="GO" id="GO:0016740">
    <property type="term" value="F:transferase activity"/>
    <property type="evidence" value="ECO:0007669"/>
    <property type="project" value="UniProtKB-KW"/>
</dbReference>
<dbReference type="InterPro" id="IPR003442">
    <property type="entry name" value="T6A_TsaE"/>
</dbReference>
<keyword evidence="5" id="KW-0819">tRNA processing</keyword>
<sequence>MSLARTDPPVALSLNLPDPEATERLARALAPHLGAGDLVALSGGLGAGKSLFARALITERLAALGRAEDIPSPSFTLVQTYDLGAVELWHADLYRLGAIDEIAELGLEEAFGTAICLVEWAGRLGPALPARRLDLGLDFPPGDGEGRIARLAAHGAGWDWLAGAVAGLERAA</sequence>
<keyword evidence="9" id="KW-0460">Magnesium</keyword>
<proteinExistence type="inferred from homology"/>
<comment type="subcellular location">
    <subcellularLocation>
        <location evidence="1">Cytoplasm</location>
    </subcellularLocation>
</comment>
<keyword evidence="4" id="KW-0963">Cytoplasm</keyword>
<keyword evidence="7" id="KW-0547">Nucleotide-binding</keyword>
<evidence type="ECO:0000256" key="8">
    <source>
        <dbReference type="ARBA" id="ARBA00022840"/>
    </source>
</evidence>
<name>A0A2W5QEU1_RHOSU</name>
<dbReference type="Gene3D" id="3.40.50.300">
    <property type="entry name" value="P-loop containing nucleotide triphosphate hydrolases"/>
    <property type="match status" value="1"/>
</dbReference>
<dbReference type="PANTHER" id="PTHR33540">
    <property type="entry name" value="TRNA THREONYLCARBAMOYLADENOSINE BIOSYNTHESIS PROTEIN TSAE"/>
    <property type="match status" value="1"/>
</dbReference>
<reference evidence="11 12" key="1">
    <citation type="submission" date="2017-08" db="EMBL/GenBank/DDBJ databases">
        <title>Infants hospitalized years apart are colonized by the same room-sourced microbial strains.</title>
        <authorList>
            <person name="Brooks B."/>
            <person name="Olm M.R."/>
            <person name="Firek B.A."/>
            <person name="Baker R."/>
            <person name="Thomas B.C."/>
            <person name="Morowitz M.J."/>
            <person name="Banfield J.F."/>
        </authorList>
    </citation>
    <scope>NUCLEOTIDE SEQUENCE [LARGE SCALE GENOMIC DNA]</scope>
    <source>
        <strain evidence="11">S2_005_002_R2_34</strain>
    </source>
</reference>
<dbReference type="EMBL" id="QFPW01000006">
    <property type="protein sequence ID" value="PZQ49940.1"/>
    <property type="molecule type" value="Genomic_DNA"/>
</dbReference>
<dbReference type="GO" id="GO:0005737">
    <property type="term" value="C:cytoplasm"/>
    <property type="evidence" value="ECO:0007669"/>
    <property type="project" value="UniProtKB-SubCell"/>
</dbReference>
<keyword evidence="11" id="KW-0808">Transferase</keyword>
<dbReference type="GO" id="GO:0005524">
    <property type="term" value="F:ATP binding"/>
    <property type="evidence" value="ECO:0007669"/>
    <property type="project" value="UniProtKB-KW"/>
</dbReference>
<gene>
    <name evidence="11" type="ORF">DI556_10115</name>
</gene>
<dbReference type="Pfam" id="PF02367">
    <property type="entry name" value="TsaE"/>
    <property type="match status" value="1"/>
</dbReference>
<comment type="caution">
    <text evidence="11">The sequence shown here is derived from an EMBL/GenBank/DDBJ whole genome shotgun (WGS) entry which is preliminary data.</text>
</comment>
<evidence type="ECO:0000256" key="6">
    <source>
        <dbReference type="ARBA" id="ARBA00022723"/>
    </source>
</evidence>
<keyword evidence="8" id="KW-0067">ATP-binding</keyword>
<dbReference type="GO" id="GO:0046872">
    <property type="term" value="F:metal ion binding"/>
    <property type="evidence" value="ECO:0007669"/>
    <property type="project" value="UniProtKB-KW"/>
</dbReference>
<dbReference type="PANTHER" id="PTHR33540:SF2">
    <property type="entry name" value="TRNA THREONYLCARBAMOYLADENOSINE BIOSYNTHESIS PROTEIN TSAE"/>
    <property type="match status" value="1"/>
</dbReference>
<evidence type="ECO:0000256" key="7">
    <source>
        <dbReference type="ARBA" id="ARBA00022741"/>
    </source>
</evidence>
<accession>A0A2W5QEU1</accession>
<evidence type="ECO:0000256" key="10">
    <source>
        <dbReference type="ARBA" id="ARBA00032441"/>
    </source>
</evidence>
<evidence type="ECO:0000256" key="9">
    <source>
        <dbReference type="ARBA" id="ARBA00022842"/>
    </source>
</evidence>
<evidence type="ECO:0000256" key="4">
    <source>
        <dbReference type="ARBA" id="ARBA00022490"/>
    </source>
</evidence>
<evidence type="ECO:0000256" key="2">
    <source>
        <dbReference type="ARBA" id="ARBA00007599"/>
    </source>
</evidence>
<evidence type="ECO:0000256" key="3">
    <source>
        <dbReference type="ARBA" id="ARBA00019010"/>
    </source>
</evidence>
<comment type="similarity">
    <text evidence="2">Belongs to the TsaE family.</text>
</comment>
<organism evidence="11 12">
    <name type="scientific">Rhodovulum sulfidophilum</name>
    <name type="common">Rhodobacter sulfidophilus</name>
    <dbReference type="NCBI Taxonomy" id="35806"/>
    <lineage>
        <taxon>Bacteria</taxon>
        <taxon>Pseudomonadati</taxon>
        <taxon>Pseudomonadota</taxon>
        <taxon>Alphaproteobacteria</taxon>
        <taxon>Rhodobacterales</taxon>
        <taxon>Paracoccaceae</taxon>
        <taxon>Rhodovulum</taxon>
    </lineage>
</organism>
<dbReference type="SUPFAM" id="SSF52540">
    <property type="entry name" value="P-loop containing nucleoside triphosphate hydrolases"/>
    <property type="match status" value="1"/>
</dbReference>
<protein>
    <recommendedName>
        <fullName evidence="3">tRNA threonylcarbamoyladenosine biosynthesis protein TsaE</fullName>
    </recommendedName>
    <alternativeName>
        <fullName evidence="10">t(6)A37 threonylcarbamoyladenosine biosynthesis protein TsaE</fullName>
    </alternativeName>
</protein>